<comment type="caution">
    <text evidence="1">The sequence shown here is derived from an EMBL/GenBank/DDBJ whole genome shotgun (WGS) entry which is preliminary data.</text>
</comment>
<keyword evidence="2" id="KW-1185">Reference proteome</keyword>
<organism evidence="1 2">
    <name type="scientific">Plectonema radiosum NIES-515</name>
    <dbReference type="NCBI Taxonomy" id="2986073"/>
    <lineage>
        <taxon>Bacteria</taxon>
        <taxon>Bacillati</taxon>
        <taxon>Cyanobacteriota</taxon>
        <taxon>Cyanophyceae</taxon>
        <taxon>Oscillatoriophycideae</taxon>
        <taxon>Oscillatoriales</taxon>
        <taxon>Microcoleaceae</taxon>
        <taxon>Plectonema</taxon>
    </lineage>
</organism>
<dbReference type="Proteomes" id="UP001526143">
    <property type="component" value="Unassembled WGS sequence"/>
</dbReference>
<protein>
    <submittedName>
        <fullName evidence="1">Uncharacterized protein</fullName>
    </submittedName>
</protein>
<evidence type="ECO:0000313" key="1">
    <source>
        <dbReference type="EMBL" id="MCV3217261.1"/>
    </source>
</evidence>
<reference evidence="1 2" key="1">
    <citation type="submission" date="2022-10" db="EMBL/GenBank/DDBJ databases">
        <title>Identification of biosynthetic pathway for the production of the potent trypsin inhibitor radiosumin.</title>
        <authorList>
            <person name="Fewer D.P."/>
            <person name="Delbaje E."/>
            <person name="Ouyang X."/>
            <person name="Agostino P.D."/>
            <person name="Wahlsten M."/>
            <person name="Jokela J."/>
            <person name="Permi P."/>
            <person name="Haapaniemi E."/>
            <person name="Koistinen H."/>
        </authorList>
    </citation>
    <scope>NUCLEOTIDE SEQUENCE [LARGE SCALE GENOMIC DNA]</scope>
    <source>
        <strain evidence="1 2">NIES-515</strain>
    </source>
</reference>
<dbReference type="RefSeq" id="WP_263748967.1">
    <property type="nucleotide sequence ID" value="NZ_JAOWRF010000392.1"/>
</dbReference>
<name>A0ABT3B7A6_9CYAN</name>
<accession>A0ABT3B7A6</accession>
<proteinExistence type="predicted"/>
<gene>
    <name evidence="1" type="ORF">OGM63_27760</name>
</gene>
<dbReference type="EMBL" id="JAOWRF010000392">
    <property type="protein sequence ID" value="MCV3217261.1"/>
    <property type="molecule type" value="Genomic_DNA"/>
</dbReference>
<evidence type="ECO:0000313" key="2">
    <source>
        <dbReference type="Proteomes" id="UP001526143"/>
    </source>
</evidence>
<sequence length="99" mass="11623">MGVQLETCFFFEWADWIDTSTLSVESIASWLERFERSHWQKTKKTDAALTTWKDYRLTFNRLDGDRTLTIKTLVEAIVKTEPDSRTCKKEKRGGCEKVI</sequence>